<organism evidence="1 2">
    <name type="scientific">Cucumis sativus</name>
    <name type="common">Cucumber</name>
    <dbReference type="NCBI Taxonomy" id="3659"/>
    <lineage>
        <taxon>Eukaryota</taxon>
        <taxon>Viridiplantae</taxon>
        <taxon>Streptophyta</taxon>
        <taxon>Embryophyta</taxon>
        <taxon>Tracheophyta</taxon>
        <taxon>Spermatophyta</taxon>
        <taxon>Magnoliopsida</taxon>
        <taxon>eudicotyledons</taxon>
        <taxon>Gunneridae</taxon>
        <taxon>Pentapetalae</taxon>
        <taxon>rosids</taxon>
        <taxon>fabids</taxon>
        <taxon>Cucurbitales</taxon>
        <taxon>Cucurbitaceae</taxon>
        <taxon>Benincaseae</taxon>
        <taxon>Cucumis</taxon>
    </lineage>
</organism>
<accession>A0A0A0M0V4</accession>
<reference evidence="1 2" key="2">
    <citation type="journal article" date="2009" name="PLoS ONE">
        <title>An integrated genetic and cytogenetic map of the cucumber genome.</title>
        <authorList>
            <person name="Ren Y."/>
            <person name="Zhang Z."/>
            <person name="Liu J."/>
            <person name="Staub J.E."/>
            <person name="Han Y."/>
            <person name="Cheng Z."/>
            <person name="Li X."/>
            <person name="Lu J."/>
            <person name="Miao H."/>
            <person name="Kang H."/>
            <person name="Xie B."/>
            <person name="Gu X."/>
            <person name="Wang X."/>
            <person name="Du Y."/>
            <person name="Jin W."/>
            <person name="Huang S."/>
        </authorList>
    </citation>
    <scope>NUCLEOTIDE SEQUENCE [LARGE SCALE GENOMIC DNA]</scope>
    <source>
        <strain evidence="2">cv. 9930</strain>
    </source>
</reference>
<evidence type="ECO:0000313" key="2">
    <source>
        <dbReference type="Proteomes" id="UP000029981"/>
    </source>
</evidence>
<dbReference type="Gramene" id="KGN66884">
    <property type="protein sequence ID" value="KGN66884"/>
    <property type="gene ID" value="Csa_1G703570"/>
</dbReference>
<dbReference type="InterPro" id="IPR025886">
    <property type="entry name" value="PP2-like"/>
</dbReference>
<dbReference type="Proteomes" id="UP000029981">
    <property type="component" value="Chromosome 1"/>
</dbReference>
<protein>
    <recommendedName>
        <fullName evidence="3">Protein PHLOEM PROTEIN 2-LIKE A9-like</fullName>
    </recommendedName>
</protein>
<name>A0A0A0M0V4_CUCSA</name>
<reference evidence="1 2" key="4">
    <citation type="journal article" date="2011" name="BMC Genomics">
        <title>RNA-Seq improves annotation of protein-coding genes in the cucumber genome.</title>
        <authorList>
            <person name="Li Z."/>
            <person name="Zhang Z."/>
            <person name="Yan P."/>
            <person name="Huang S."/>
            <person name="Fei Z."/>
            <person name="Lin K."/>
        </authorList>
    </citation>
    <scope>NUCLEOTIDE SEQUENCE [LARGE SCALE GENOMIC DNA]</scope>
    <source>
        <strain evidence="2">cv. 9930</strain>
    </source>
</reference>
<keyword evidence="2" id="KW-1185">Reference proteome</keyword>
<reference evidence="1 2" key="1">
    <citation type="journal article" date="2009" name="Nat. Genet.">
        <title>The genome of the cucumber, Cucumis sativus L.</title>
        <authorList>
            <person name="Huang S."/>
            <person name="Li R."/>
            <person name="Zhang Z."/>
            <person name="Li L."/>
            <person name="Gu X."/>
            <person name="Fan W."/>
            <person name="Lucas W.J."/>
            <person name="Wang X."/>
            <person name="Xie B."/>
            <person name="Ni P."/>
            <person name="Ren Y."/>
            <person name="Zhu H."/>
            <person name="Li J."/>
            <person name="Lin K."/>
            <person name="Jin W."/>
            <person name="Fei Z."/>
            <person name="Li G."/>
            <person name="Staub J."/>
            <person name="Kilian A."/>
            <person name="van der Vossen E.A."/>
            <person name="Wu Y."/>
            <person name="Guo J."/>
            <person name="He J."/>
            <person name="Jia Z."/>
            <person name="Ren Y."/>
            <person name="Tian G."/>
            <person name="Lu Y."/>
            <person name="Ruan J."/>
            <person name="Qian W."/>
            <person name="Wang M."/>
            <person name="Huang Q."/>
            <person name="Li B."/>
            <person name="Xuan Z."/>
            <person name="Cao J."/>
            <person name="Asan"/>
            <person name="Wu Z."/>
            <person name="Zhang J."/>
            <person name="Cai Q."/>
            <person name="Bai Y."/>
            <person name="Zhao B."/>
            <person name="Han Y."/>
            <person name="Li Y."/>
            <person name="Li X."/>
            <person name="Wang S."/>
            <person name="Shi Q."/>
            <person name="Liu S."/>
            <person name="Cho W.K."/>
            <person name="Kim J.Y."/>
            <person name="Xu Y."/>
            <person name="Heller-Uszynska K."/>
            <person name="Miao H."/>
            <person name="Cheng Z."/>
            <person name="Zhang S."/>
            <person name="Wu J."/>
            <person name="Yang Y."/>
            <person name="Kang H."/>
            <person name="Li M."/>
            <person name="Liang H."/>
            <person name="Ren X."/>
            <person name="Shi Z."/>
            <person name="Wen M."/>
            <person name="Jian M."/>
            <person name="Yang H."/>
            <person name="Zhang G."/>
            <person name="Yang Z."/>
            <person name="Chen R."/>
            <person name="Liu S."/>
            <person name="Li J."/>
            <person name="Ma L."/>
            <person name="Liu H."/>
            <person name="Zhou Y."/>
            <person name="Zhao J."/>
            <person name="Fang X."/>
            <person name="Li G."/>
            <person name="Fang L."/>
            <person name="Li Y."/>
            <person name="Liu D."/>
            <person name="Zheng H."/>
            <person name="Zhang Y."/>
            <person name="Qin N."/>
            <person name="Li Z."/>
            <person name="Yang G."/>
            <person name="Yang S."/>
            <person name="Bolund L."/>
            <person name="Kristiansen K."/>
            <person name="Zheng H."/>
            <person name="Li S."/>
            <person name="Zhang X."/>
            <person name="Yang H."/>
            <person name="Wang J."/>
            <person name="Sun R."/>
            <person name="Zhang B."/>
            <person name="Jiang S."/>
            <person name="Wang J."/>
            <person name="Du Y."/>
            <person name="Li S."/>
        </authorList>
    </citation>
    <scope>NUCLEOTIDE SEQUENCE [LARGE SCALE GENOMIC DNA]</scope>
    <source>
        <strain evidence="2">cv. 9930</strain>
    </source>
</reference>
<sequence length="179" mass="20014">MATVSKPHSDADPRAIEITKGGKMIFYPRALTITWGNDNRYWRFLPSTNLKDPKSAVQLLQVSWLEVTCSTDKVEAGQTYKVGFNVSLQPDAFGWDDVEVFIMAKVGKKGTYFFKKTSFGKRLGTSSKKFSVPDEGLEIKIVAPQSSPGDCSLYFGLYEVWSGKWKGGLQIHDAFVEKV</sequence>
<dbReference type="Pfam" id="PF14299">
    <property type="entry name" value="PP2"/>
    <property type="match status" value="1"/>
</dbReference>
<dbReference type="EMBL" id="CM002922">
    <property type="protein sequence ID" value="KGN66884.1"/>
    <property type="molecule type" value="Genomic_DNA"/>
</dbReference>
<dbReference type="STRING" id="3659.A0A0A0M0V4"/>
<dbReference type="PANTHER" id="PTHR32278">
    <property type="entry name" value="F-BOX DOMAIN-CONTAINING PROTEIN"/>
    <property type="match status" value="1"/>
</dbReference>
<dbReference type="OrthoDB" id="2107747at2759"/>
<dbReference type="PANTHER" id="PTHR32278:SF2">
    <property type="entry name" value="PROTEIN PHLOEM PROTEIN 2-LIKE A9"/>
    <property type="match status" value="1"/>
</dbReference>
<proteinExistence type="predicted"/>
<dbReference type="KEGG" id="csv:101206301"/>
<dbReference type="eggNOG" id="ENOG502S5SE">
    <property type="taxonomic scope" value="Eukaryota"/>
</dbReference>
<gene>
    <name evidence="1" type="ORF">Csa_1G703570</name>
</gene>
<evidence type="ECO:0000313" key="1">
    <source>
        <dbReference type="EMBL" id="KGN66884.1"/>
    </source>
</evidence>
<evidence type="ECO:0008006" key="3">
    <source>
        <dbReference type="Google" id="ProtNLM"/>
    </source>
</evidence>
<reference evidence="1 2" key="3">
    <citation type="journal article" date="2010" name="BMC Genomics">
        <title>Transcriptome sequencing and comparative analysis of cucumber flowers with different sex types.</title>
        <authorList>
            <person name="Guo S."/>
            <person name="Zheng Y."/>
            <person name="Joung J.G."/>
            <person name="Liu S."/>
            <person name="Zhang Z."/>
            <person name="Crasta O.R."/>
            <person name="Sobral B.W."/>
            <person name="Xu Y."/>
            <person name="Huang S."/>
            <person name="Fei Z."/>
        </authorList>
    </citation>
    <scope>NUCLEOTIDE SEQUENCE [LARGE SCALE GENOMIC DNA]</scope>
    <source>
        <strain evidence="2">cv. 9930</strain>
    </source>
</reference>
<dbReference type="AlphaFoldDB" id="A0A0A0M0V4"/>
<dbReference type="OMA" id="NELPLYF"/>